<dbReference type="SUPFAM" id="SSF57667">
    <property type="entry name" value="beta-beta-alpha zinc fingers"/>
    <property type="match status" value="1"/>
</dbReference>
<dbReference type="PANTHER" id="PTHR23235">
    <property type="entry name" value="KRUEPPEL-LIKE TRANSCRIPTION FACTOR"/>
    <property type="match status" value="1"/>
</dbReference>
<keyword evidence="2" id="KW-0677">Repeat</keyword>
<dbReference type="GO" id="GO:0008270">
    <property type="term" value="F:zinc ion binding"/>
    <property type="evidence" value="ECO:0007669"/>
    <property type="project" value="UniProtKB-KW"/>
</dbReference>
<dbReference type="EMBL" id="KN837170">
    <property type="protein sequence ID" value="KIJ37263.1"/>
    <property type="molecule type" value="Genomic_DNA"/>
</dbReference>
<dbReference type="HOGENOM" id="CLU_108157_0_0_1"/>
<evidence type="ECO:0000256" key="4">
    <source>
        <dbReference type="ARBA" id="ARBA00022833"/>
    </source>
</evidence>
<dbReference type="Gene3D" id="3.30.160.60">
    <property type="entry name" value="Classic Zinc Finger"/>
    <property type="match status" value="1"/>
</dbReference>
<dbReference type="InterPro" id="IPR013087">
    <property type="entry name" value="Znf_C2H2_type"/>
</dbReference>
<reference evidence="8 9" key="1">
    <citation type="submission" date="2014-06" db="EMBL/GenBank/DDBJ databases">
        <title>Evolutionary Origins and Diversification of the Mycorrhizal Mutualists.</title>
        <authorList>
            <consortium name="DOE Joint Genome Institute"/>
            <consortium name="Mycorrhizal Genomics Consortium"/>
            <person name="Kohler A."/>
            <person name="Kuo A."/>
            <person name="Nagy L.G."/>
            <person name="Floudas D."/>
            <person name="Copeland A."/>
            <person name="Barry K.W."/>
            <person name="Cichocki N."/>
            <person name="Veneault-Fourrey C."/>
            <person name="LaButti K."/>
            <person name="Lindquist E.A."/>
            <person name="Lipzen A."/>
            <person name="Lundell T."/>
            <person name="Morin E."/>
            <person name="Murat C."/>
            <person name="Riley R."/>
            <person name="Ohm R."/>
            <person name="Sun H."/>
            <person name="Tunlid A."/>
            <person name="Henrissat B."/>
            <person name="Grigoriev I.V."/>
            <person name="Hibbett D.S."/>
            <person name="Martin F."/>
        </authorList>
    </citation>
    <scope>NUCLEOTIDE SEQUENCE [LARGE SCALE GENOMIC DNA]</scope>
    <source>
        <strain evidence="8 9">SS14</strain>
    </source>
</reference>
<proteinExistence type="predicted"/>
<keyword evidence="9" id="KW-1185">Reference proteome</keyword>
<evidence type="ECO:0000256" key="2">
    <source>
        <dbReference type="ARBA" id="ARBA00022737"/>
    </source>
</evidence>
<dbReference type="SMART" id="SM00355">
    <property type="entry name" value="ZnF_C2H2"/>
    <property type="match status" value="1"/>
</dbReference>
<gene>
    <name evidence="8" type="ORF">M422DRAFT_260203</name>
</gene>
<dbReference type="InterPro" id="IPR036236">
    <property type="entry name" value="Znf_C2H2_sf"/>
</dbReference>
<name>A0A0C9U326_SPHS4</name>
<feature type="region of interest" description="Disordered" evidence="6">
    <location>
        <begin position="88"/>
        <end position="150"/>
    </location>
</feature>
<evidence type="ECO:0000256" key="5">
    <source>
        <dbReference type="PROSITE-ProRule" id="PRU00042"/>
    </source>
</evidence>
<dbReference type="FunFam" id="3.30.160.60:FF:000125">
    <property type="entry name" value="Putative zinc finger protein 143"/>
    <property type="match status" value="1"/>
</dbReference>
<dbReference type="AlphaFoldDB" id="A0A0C9U326"/>
<evidence type="ECO:0000313" key="8">
    <source>
        <dbReference type="EMBL" id="KIJ37263.1"/>
    </source>
</evidence>
<organism evidence="8 9">
    <name type="scientific">Sphaerobolus stellatus (strain SS14)</name>
    <dbReference type="NCBI Taxonomy" id="990650"/>
    <lineage>
        <taxon>Eukaryota</taxon>
        <taxon>Fungi</taxon>
        <taxon>Dikarya</taxon>
        <taxon>Basidiomycota</taxon>
        <taxon>Agaricomycotina</taxon>
        <taxon>Agaricomycetes</taxon>
        <taxon>Phallomycetidae</taxon>
        <taxon>Geastrales</taxon>
        <taxon>Sphaerobolaceae</taxon>
        <taxon>Sphaerobolus</taxon>
    </lineage>
</organism>
<dbReference type="Proteomes" id="UP000054279">
    <property type="component" value="Unassembled WGS sequence"/>
</dbReference>
<feature type="domain" description="C2H2-type" evidence="7">
    <location>
        <begin position="108"/>
        <end position="137"/>
    </location>
</feature>
<dbReference type="PROSITE" id="PS00028">
    <property type="entry name" value="ZINC_FINGER_C2H2_1"/>
    <property type="match status" value="1"/>
</dbReference>
<dbReference type="OrthoDB" id="6077919at2759"/>
<feature type="region of interest" description="Disordered" evidence="6">
    <location>
        <begin position="31"/>
        <end position="53"/>
    </location>
</feature>
<dbReference type="GO" id="GO:0000981">
    <property type="term" value="F:DNA-binding transcription factor activity, RNA polymerase II-specific"/>
    <property type="evidence" value="ECO:0007669"/>
    <property type="project" value="UniProtKB-ARBA"/>
</dbReference>
<feature type="compositionally biased region" description="Polar residues" evidence="6">
    <location>
        <begin position="44"/>
        <end position="53"/>
    </location>
</feature>
<keyword evidence="1" id="KW-0479">Metal-binding</keyword>
<keyword evidence="3 5" id="KW-0863">Zinc-finger</keyword>
<sequence length="150" mass="16458">MSPGQNNGNIGNPNRVYQRLKLPPLRDVLKGVPGFDASSREAPRSSTVWIPSSSRSKQHYTGVVLSQSQPQSATNVYMSVLQQDPAGGLVMRRNVPPKSTTSDPKRPYRCDYPGCSKRFNKPSDLDAHIRSHTGEKPAEIVEKSSLPGQT</sequence>
<evidence type="ECO:0000256" key="3">
    <source>
        <dbReference type="ARBA" id="ARBA00022771"/>
    </source>
</evidence>
<protein>
    <recommendedName>
        <fullName evidence="7">C2H2-type domain-containing protein</fullName>
    </recommendedName>
</protein>
<dbReference type="PROSITE" id="PS50157">
    <property type="entry name" value="ZINC_FINGER_C2H2_2"/>
    <property type="match status" value="1"/>
</dbReference>
<evidence type="ECO:0000256" key="1">
    <source>
        <dbReference type="ARBA" id="ARBA00022723"/>
    </source>
</evidence>
<dbReference type="PANTHER" id="PTHR23235:SF120">
    <property type="entry name" value="KRUPPEL-LIKE FACTOR 15"/>
    <property type="match status" value="1"/>
</dbReference>
<evidence type="ECO:0000313" key="9">
    <source>
        <dbReference type="Proteomes" id="UP000054279"/>
    </source>
</evidence>
<accession>A0A0C9U326</accession>
<evidence type="ECO:0000256" key="6">
    <source>
        <dbReference type="SAM" id="MobiDB-lite"/>
    </source>
</evidence>
<keyword evidence="4" id="KW-0862">Zinc</keyword>
<evidence type="ECO:0000259" key="7">
    <source>
        <dbReference type="PROSITE" id="PS50157"/>
    </source>
</evidence>
<dbReference type="GO" id="GO:0000978">
    <property type="term" value="F:RNA polymerase II cis-regulatory region sequence-specific DNA binding"/>
    <property type="evidence" value="ECO:0007669"/>
    <property type="project" value="TreeGrafter"/>
</dbReference>
<feature type="compositionally biased region" description="Basic and acidic residues" evidence="6">
    <location>
        <begin position="121"/>
        <end position="142"/>
    </location>
</feature>